<feature type="compositionally biased region" description="Basic and acidic residues" evidence="6">
    <location>
        <begin position="1"/>
        <end position="14"/>
    </location>
</feature>
<feature type="transmembrane region" description="Helical" evidence="7">
    <location>
        <begin position="173"/>
        <end position="191"/>
    </location>
</feature>
<keyword evidence="5 7" id="KW-0472">Membrane</keyword>
<dbReference type="EMBL" id="JANPWZ010000038">
    <property type="protein sequence ID" value="KAJ3579997.1"/>
    <property type="molecule type" value="Genomic_DNA"/>
</dbReference>
<dbReference type="GO" id="GO:0042910">
    <property type="term" value="F:xenobiotic transmembrane transporter activity"/>
    <property type="evidence" value="ECO:0007669"/>
    <property type="project" value="InterPro"/>
</dbReference>
<evidence type="ECO:0000313" key="8">
    <source>
        <dbReference type="EMBL" id="KAJ3579997.1"/>
    </source>
</evidence>
<comment type="similarity">
    <text evidence="2">Belongs to the multi antimicrobial extrusion (MATE) (TC 2.A.66.1) family.</text>
</comment>
<comment type="caution">
    <text evidence="8">The sequence shown here is derived from an EMBL/GenBank/DDBJ whole genome shotgun (WGS) entry which is preliminary data.</text>
</comment>
<dbReference type="Proteomes" id="UP001148614">
    <property type="component" value="Unassembled WGS sequence"/>
</dbReference>
<dbReference type="InterPro" id="IPR002528">
    <property type="entry name" value="MATE_fam"/>
</dbReference>
<organism evidence="8 9">
    <name type="scientific">Xylaria arbuscula</name>
    <dbReference type="NCBI Taxonomy" id="114810"/>
    <lineage>
        <taxon>Eukaryota</taxon>
        <taxon>Fungi</taxon>
        <taxon>Dikarya</taxon>
        <taxon>Ascomycota</taxon>
        <taxon>Pezizomycotina</taxon>
        <taxon>Sordariomycetes</taxon>
        <taxon>Xylariomycetidae</taxon>
        <taxon>Xylariales</taxon>
        <taxon>Xylariaceae</taxon>
        <taxon>Xylaria</taxon>
    </lineage>
</organism>
<feature type="transmembrane region" description="Helical" evidence="7">
    <location>
        <begin position="278"/>
        <end position="299"/>
    </location>
</feature>
<evidence type="ECO:0000256" key="1">
    <source>
        <dbReference type="ARBA" id="ARBA00004141"/>
    </source>
</evidence>
<evidence type="ECO:0000256" key="4">
    <source>
        <dbReference type="ARBA" id="ARBA00022989"/>
    </source>
</evidence>
<evidence type="ECO:0000256" key="2">
    <source>
        <dbReference type="ARBA" id="ARBA00010199"/>
    </source>
</evidence>
<feature type="transmembrane region" description="Helical" evidence="7">
    <location>
        <begin position="54"/>
        <end position="74"/>
    </location>
</feature>
<feature type="transmembrane region" description="Helical" evidence="7">
    <location>
        <begin position="461"/>
        <end position="483"/>
    </location>
</feature>
<dbReference type="VEuPathDB" id="FungiDB:F4678DRAFT_426579"/>
<sequence length="496" mass="54110">MHTNEHPCEAREEGNTCAPTEHTPLLAEPSKPPSGSQEQAQNVHYDWVAELRLLAYYSFPLIATYLLQYTWSIITTYVAGHLGPDDLAAASMGMTTMSIAGFAIFEGMATALDTLCSQAYGSNNLTGVGVHVQRMLILMAIVSLPLAAIWASSPQILKLIVHDQERVIIKTGSFLRFSILGMPGYASFEALKRFLQAQGNFSIAMLILLICTPVNAFASWLFAFKLGMGLNGAALGVAVTNTLRPILLVLYCMTPFGRWSHKCWGGFSRTVWTNWKPIVKLAFAGSAVNIAEWGSFQIVGFSTSRLGTNHLAAQSVLITISMVTWHIPFSISVGISTRIGHLIGAGLVDTARRAATLYFIVFTLVGLLDCFVLYFAQHPILGFFLEDHNTRVVYALAANTMIVVSLYQIIDSVMCFTNGILRGLGRQSVAACIVIVVNYCAAVPLALWLELGAPKLALVGAWTGIALGMVIIGIIESFYIKFLDWDRCVGRVRKAL</sequence>
<gene>
    <name evidence="8" type="ORF">NPX13_g564</name>
</gene>
<evidence type="ECO:0000256" key="5">
    <source>
        <dbReference type="ARBA" id="ARBA00023136"/>
    </source>
</evidence>
<feature type="transmembrane region" description="Helical" evidence="7">
    <location>
        <begin position="396"/>
        <end position="417"/>
    </location>
</feature>
<keyword evidence="3 7" id="KW-0812">Transmembrane</keyword>
<feature type="transmembrane region" description="Helical" evidence="7">
    <location>
        <begin position="135"/>
        <end position="153"/>
    </location>
</feature>
<dbReference type="NCBIfam" id="TIGR00797">
    <property type="entry name" value="matE"/>
    <property type="match status" value="1"/>
</dbReference>
<feature type="region of interest" description="Disordered" evidence="6">
    <location>
        <begin position="1"/>
        <end position="38"/>
    </location>
</feature>
<dbReference type="GO" id="GO:0015297">
    <property type="term" value="F:antiporter activity"/>
    <property type="evidence" value="ECO:0007669"/>
    <property type="project" value="InterPro"/>
</dbReference>
<feature type="transmembrane region" description="Helical" evidence="7">
    <location>
        <begin position="203"/>
        <end position="223"/>
    </location>
</feature>
<keyword evidence="4 7" id="KW-1133">Transmembrane helix</keyword>
<protein>
    <recommendedName>
        <fullName evidence="10">MATE efflux family protein</fullName>
    </recommendedName>
</protein>
<reference evidence="8" key="1">
    <citation type="submission" date="2022-07" db="EMBL/GenBank/DDBJ databases">
        <title>Genome Sequence of Xylaria arbuscula.</title>
        <authorList>
            <person name="Buettner E."/>
        </authorList>
    </citation>
    <scope>NUCLEOTIDE SEQUENCE</scope>
    <source>
        <strain evidence="8">VT107</strain>
    </source>
</reference>
<accession>A0A9W8TQE8</accession>
<evidence type="ECO:0008006" key="10">
    <source>
        <dbReference type="Google" id="ProtNLM"/>
    </source>
</evidence>
<evidence type="ECO:0000256" key="3">
    <source>
        <dbReference type="ARBA" id="ARBA00022692"/>
    </source>
</evidence>
<feature type="transmembrane region" description="Helical" evidence="7">
    <location>
        <begin position="311"/>
        <end position="335"/>
    </location>
</feature>
<feature type="transmembrane region" description="Helical" evidence="7">
    <location>
        <begin position="235"/>
        <end position="257"/>
    </location>
</feature>
<feature type="transmembrane region" description="Helical" evidence="7">
    <location>
        <begin position="94"/>
        <end position="115"/>
    </location>
</feature>
<evidence type="ECO:0000256" key="6">
    <source>
        <dbReference type="SAM" id="MobiDB-lite"/>
    </source>
</evidence>
<keyword evidence="9" id="KW-1185">Reference proteome</keyword>
<feature type="transmembrane region" description="Helical" evidence="7">
    <location>
        <begin position="356"/>
        <end position="376"/>
    </location>
</feature>
<comment type="subcellular location">
    <subcellularLocation>
        <location evidence="1">Membrane</location>
        <topology evidence="1">Multi-pass membrane protein</topology>
    </subcellularLocation>
</comment>
<proteinExistence type="inferred from homology"/>
<name>A0A9W8TQE8_9PEZI</name>
<dbReference type="AlphaFoldDB" id="A0A9W8TQE8"/>
<dbReference type="InterPro" id="IPR045069">
    <property type="entry name" value="MATE_euk"/>
</dbReference>
<dbReference type="Pfam" id="PF01554">
    <property type="entry name" value="MatE"/>
    <property type="match status" value="2"/>
</dbReference>
<feature type="transmembrane region" description="Helical" evidence="7">
    <location>
        <begin position="429"/>
        <end position="449"/>
    </location>
</feature>
<evidence type="ECO:0000256" key="7">
    <source>
        <dbReference type="SAM" id="Phobius"/>
    </source>
</evidence>
<dbReference type="GO" id="GO:0016020">
    <property type="term" value="C:membrane"/>
    <property type="evidence" value="ECO:0007669"/>
    <property type="project" value="UniProtKB-SubCell"/>
</dbReference>
<dbReference type="CDD" id="cd13132">
    <property type="entry name" value="MATE_eukaryotic"/>
    <property type="match status" value="1"/>
</dbReference>
<evidence type="ECO:0000313" key="9">
    <source>
        <dbReference type="Proteomes" id="UP001148614"/>
    </source>
</evidence>
<dbReference type="GO" id="GO:1990961">
    <property type="term" value="P:xenobiotic detoxification by transmembrane export across the plasma membrane"/>
    <property type="evidence" value="ECO:0007669"/>
    <property type="project" value="InterPro"/>
</dbReference>
<dbReference type="PANTHER" id="PTHR11206">
    <property type="entry name" value="MULTIDRUG RESISTANCE PROTEIN"/>
    <property type="match status" value="1"/>
</dbReference>